<organism evidence="1 2">
    <name type="scientific">Atta colombica</name>
    <dbReference type="NCBI Taxonomy" id="520822"/>
    <lineage>
        <taxon>Eukaryota</taxon>
        <taxon>Metazoa</taxon>
        <taxon>Ecdysozoa</taxon>
        <taxon>Arthropoda</taxon>
        <taxon>Hexapoda</taxon>
        <taxon>Insecta</taxon>
        <taxon>Pterygota</taxon>
        <taxon>Neoptera</taxon>
        <taxon>Endopterygota</taxon>
        <taxon>Hymenoptera</taxon>
        <taxon>Apocrita</taxon>
        <taxon>Aculeata</taxon>
        <taxon>Formicoidea</taxon>
        <taxon>Formicidae</taxon>
        <taxon>Myrmicinae</taxon>
        <taxon>Atta</taxon>
    </lineage>
</organism>
<protein>
    <submittedName>
        <fullName evidence="1">Uncharacterized protein</fullName>
    </submittedName>
</protein>
<sequence>MFNNDRIDWCDRNLARRAMSDCVFPVVTSRGAKFSDRQPRQSDLSSGFRREMRVAPPLYVRETTISYVFSNRLYLYTYNVLSKDVVSGVLQFREYCADLYHLSVVIYSSQGNIHTVEPVTLIARKPAAEKETSLVNIEGIKATLLMEWALKGRASIGRCVCRRMTRRIGGKRKGEDGEGGSTVNVGHRPCLTITTWTSYFV</sequence>
<dbReference type="EMBL" id="KQ976423">
    <property type="protein sequence ID" value="KYM88822.1"/>
    <property type="molecule type" value="Genomic_DNA"/>
</dbReference>
<evidence type="ECO:0000313" key="1">
    <source>
        <dbReference type="EMBL" id="KYM88822.1"/>
    </source>
</evidence>
<keyword evidence="2" id="KW-1185">Reference proteome</keyword>
<proteinExistence type="predicted"/>
<gene>
    <name evidence="1" type="ORF">ALC53_02587</name>
</gene>
<dbReference type="Proteomes" id="UP000078540">
    <property type="component" value="Unassembled WGS sequence"/>
</dbReference>
<accession>A0A195BS41</accession>
<reference evidence="1 2" key="1">
    <citation type="submission" date="2015-09" db="EMBL/GenBank/DDBJ databases">
        <title>Atta colombica WGS genome.</title>
        <authorList>
            <person name="Nygaard S."/>
            <person name="Hu H."/>
            <person name="Boomsma J."/>
            <person name="Zhang G."/>
        </authorList>
    </citation>
    <scope>NUCLEOTIDE SEQUENCE [LARGE SCALE GENOMIC DNA]</scope>
    <source>
        <strain evidence="1">Treedump-2</strain>
        <tissue evidence="1">Whole body</tissue>
    </source>
</reference>
<dbReference type="AlphaFoldDB" id="A0A195BS41"/>
<name>A0A195BS41_9HYME</name>
<evidence type="ECO:0000313" key="2">
    <source>
        <dbReference type="Proteomes" id="UP000078540"/>
    </source>
</evidence>